<dbReference type="SUPFAM" id="SSF52091">
    <property type="entry name" value="SpoIIaa-like"/>
    <property type="match status" value="1"/>
</dbReference>
<dbReference type="Proteomes" id="UP001482231">
    <property type="component" value="Unassembled WGS sequence"/>
</dbReference>
<feature type="domain" description="STAS" evidence="1">
    <location>
        <begin position="14"/>
        <end position="88"/>
    </location>
</feature>
<dbReference type="InterPro" id="IPR036513">
    <property type="entry name" value="STAS_dom_sf"/>
</dbReference>
<keyword evidence="3" id="KW-1185">Reference proteome</keyword>
<comment type="caution">
    <text evidence="2">The sequence shown here is derived from an EMBL/GenBank/DDBJ whole genome shotgun (WGS) entry which is preliminary data.</text>
</comment>
<dbReference type="RefSeq" id="WP_347307683.1">
    <property type="nucleotide sequence ID" value="NZ_JBAJEX010000003.1"/>
</dbReference>
<dbReference type="Pfam" id="PF01740">
    <property type="entry name" value="STAS"/>
    <property type="match status" value="1"/>
</dbReference>
<evidence type="ECO:0000313" key="3">
    <source>
        <dbReference type="Proteomes" id="UP001482231"/>
    </source>
</evidence>
<name>A0ABV0EFF7_9BURK</name>
<dbReference type="Gene3D" id="3.30.750.24">
    <property type="entry name" value="STAS domain"/>
    <property type="match status" value="1"/>
</dbReference>
<evidence type="ECO:0000313" key="2">
    <source>
        <dbReference type="EMBL" id="MEO1766572.1"/>
    </source>
</evidence>
<gene>
    <name evidence="2" type="ORF">V6E02_05050</name>
</gene>
<evidence type="ECO:0000259" key="1">
    <source>
        <dbReference type="Pfam" id="PF01740"/>
    </source>
</evidence>
<sequence>MNLGGIHLTRVGGGAMLAEPSRALDLSDTAFVLEAILAQLHKHRADRLYYDLADVPVIDTVHYAWLESLARACRAINVRMICIHMQPTAAFGLATFLQDPPSFDTALDMEAR</sequence>
<protein>
    <submittedName>
        <fullName evidence="2">STAS domain-containing protein</fullName>
    </submittedName>
</protein>
<reference evidence="2 3" key="1">
    <citation type="submission" date="2024-02" db="EMBL/GenBank/DDBJ databases">
        <title>New thermophilic sulfur-oxidizing bacteria from a hot springs of the Uzon caldera (Kamchatka, Russia).</title>
        <authorList>
            <person name="Dukat A.M."/>
            <person name="Elcheninov A.G."/>
            <person name="Frolov E.N."/>
        </authorList>
    </citation>
    <scope>NUCLEOTIDE SEQUENCE [LARGE SCALE GENOMIC DNA]</scope>
    <source>
        <strain evidence="2 3">AK1</strain>
    </source>
</reference>
<accession>A0ABV0EFF7</accession>
<dbReference type="InterPro" id="IPR002645">
    <property type="entry name" value="STAS_dom"/>
</dbReference>
<organism evidence="2 3">
    <name type="scientific">Thiobacter aerophilum</name>
    <dbReference type="NCBI Taxonomy" id="3121275"/>
    <lineage>
        <taxon>Bacteria</taxon>
        <taxon>Pseudomonadati</taxon>
        <taxon>Pseudomonadota</taxon>
        <taxon>Betaproteobacteria</taxon>
        <taxon>Burkholderiales</taxon>
        <taxon>Thiobacteraceae</taxon>
        <taxon>Thiobacter</taxon>
    </lineage>
</organism>
<proteinExistence type="predicted"/>
<dbReference type="EMBL" id="JBAJEX010000003">
    <property type="protein sequence ID" value="MEO1766572.1"/>
    <property type="molecule type" value="Genomic_DNA"/>
</dbReference>